<reference evidence="2 3" key="1">
    <citation type="submission" date="2017-10" db="EMBL/GenBank/DDBJ databases">
        <title>Development of genomic resources for the powdery mildew, Erysiphe pulchra.</title>
        <authorList>
            <person name="Wadl P.A."/>
            <person name="Mack B.M."/>
            <person name="Moore G."/>
            <person name="Beltz S.B."/>
        </authorList>
    </citation>
    <scope>NUCLEOTIDE SEQUENCE [LARGE SCALE GENOMIC DNA]</scope>
    <source>
        <strain evidence="2">Cflorida</strain>
    </source>
</reference>
<comment type="caution">
    <text evidence="2">The sequence shown here is derived from an EMBL/GenBank/DDBJ whole genome shotgun (WGS) entry which is preliminary data.</text>
</comment>
<evidence type="ECO:0000256" key="1">
    <source>
        <dbReference type="SAM" id="MobiDB-lite"/>
    </source>
</evidence>
<accession>A0A2S4PHV1</accession>
<evidence type="ECO:0000313" key="3">
    <source>
        <dbReference type="Proteomes" id="UP000237438"/>
    </source>
</evidence>
<dbReference type="Proteomes" id="UP000237438">
    <property type="component" value="Unassembled WGS sequence"/>
</dbReference>
<feature type="region of interest" description="Disordered" evidence="1">
    <location>
        <begin position="18"/>
        <end position="59"/>
    </location>
</feature>
<dbReference type="EMBL" id="PEDP01010751">
    <property type="protein sequence ID" value="POS81607.1"/>
    <property type="molecule type" value="Genomic_DNA"/>
</dbReference>
<feature type="non-terminal residue" evidence="2">
    <location>
        <position position="69"/>
    </location>
</feature>
<proteinExistence type="predicted"/>
<protein>
    <submittedName>
        <fullName evidence="2">Uncharacterized protein</fullName>
    </submittedName>
</protein>
<dbReference type="AlphaFoldDB" id="A0A2S4PHV1"/>
<keyword evidence="3" id="KW-1185">Reference proteome</keyword>
<gene>
    <name evidence="2" type="ORF">EPUL_006504</name>
</gene>
<evidence type="ECO:0000313" key="2">
    <source>
        <dbReference type="EMBL" id="POS81607.1"/>
    </source>
</evidence>
<sequence length="69" mass="8012">MMSEDDLRIELRELRQRIDDFPPPQRNTNSLPRVVIEKDPAQPAGKLKPTTFPSYDGDRSTYPAWRKAV</sequence>
<name>A0A2S4PHV1_9PEZI</name>
<organism evidence="2 3">
    <name type="scientific">Erysiphe pulchra</name>
    <dbReference type="NCBI Taxonomy" id="225359"/>
    <lineage>
        <taxon>Eukaryota</taxon>
        <taxon>Fungi</taxon>
        <taxon>Dikarya</taxon>
        <taxon>Ascomycota</taxon>
        <taxon>Pezizomycotina</taxon>
        <taxon>Leotiomycetes</taxon>
        <taxon>Erysiphales</taxon>
        <taxon>Erysiphaceae</taxon>
        <taxon>Erysiphe</taxon>
    </lineage>
</organism>
<dbReference type="OrthoDB" id="10486149at2759"/>